<proteinExistence type="inferred from homology"/>
<protein>
    <recommendedName>
        <fullName evidence="5">Oxidase ustYa</fullName>
    </recommendedName>
</protein>
<accession>A0AAN7TAP8</accession>
<comment type="pathway">
    <text evidence="1">Mycotoxin biosynthesis.</text>
</comment>
<comment type="similarity">
    <text evidence="2">Belongs to the ustYa family.</text>
</comment>
<sequence>MATDSVRFIILVCLAAATLYWAIRASSSVLHPLLNTCTCPPADAHRRTVNFTRREDFWDLSTKGDELWSNIIPDNGGFVFHRVHDKLGYKTGISMFHQLHCLQMIRMAIQKLQNGTVESGDMHSQTHWVHCLDYLVQGIQCAADGTSEPVKGHLVDGYDVAHQCRDARPLWELSESSFILD</sequence>
<dbReference type="PANTHER" id="PTHR33365:SF4">
    <property type="entry name" value="CYCLOCHLOROTINE BIOSYNTHESIS PROTEIN O"/>
    <property type="match status" value="1"/>
</dbReference>
<dbReference type="GO" id="GO:0043386">
    <property type="term" value="P:mycotoxin biosynthetic process"/>
    <property type="evidence" value="ECO:0007669"/>
    <property type="project" value="InterPro"/>
</dbReference>
<dbReference type="Proteomes" id="UP001310890">
    <property type="component" value="Unassembled WGS sequence"/>
</dbReference>
<gene>
    <name evidence="3" type="ORF">LTR62_008711</name>
</gene>
<organism evidence="3 4">
    <name type="scientific">Meristemomyces frigidus</name>
    <dbReference type="NCBI Taxonomy" id="1508187"/>
    <lineage>
        <taxon>Eukaryota</taxon>
        <taxon>Fungi</taxon>
        <taxon>Dikarya</taxon>
        <taxon>Ascomycota</taxon>
        <taxon>Pezizomycotina</taxon>
        <taxon>Dothideomycetes</taxon>
        <taxon>Dothideomycetidae</taxon>
        <taxon>Mycosphaerellales</taxon>
        <taxon>Teratosphaeriaceae</taxon>
        <taxon>Meristemomyces</taxon>
    </lineage>
</organism>
<comment type="caution">
    <text evidence="3">The sequence shown here is derived from an EMBL/GenBank/DDBJ whole genome shotgun (WGS) entry which is preliminary data.</text>
</comment>
<dbReference type="EMBL" id="JAVRRL010000093">
    <property type="protein sequence ID" value="KAK5108180.1"/>
    <property type="molecule type" value="Genomic_DNA"/>
</dbReference>
<reference evidence="3" key="1">
    <citation type="submission" date="2023-08" db="EMBL/GenBank/DDBJ databases">
        <title>Black Yeasts Isolated from many extreme environments.</title>
        <authorList>
            <person name="Coleine C."/>
            <person name="Stajich J.E."/>
            <person name="Selbmann L."/>
        </authorList>
    </citation>
    <scope>NUCLEOTIDE SEQUENCE</scope>
    <source>
        <strain evidence="3">CCFEE 5401</strain>
    </source>
</reference>
<dbReference type="AlphaFoldDB" id="A0AAN7TAP8"/>
<evidence type="ECO:0000256" key="2">
    <source>
        <dbReference type="ARBA" id="ARBA00035112"/>
    </source>
</evidence>
<name>A0AAN7TAP8_9PEZI</name>
<dbReference type="Pfam" id="PF11807">
    <property type="entry name" value="UstYa"/>
    <property type="match status" value="1"/>
</dbReference>
<dbReference type="PANTHER" id="PTHR33365">
    <property type="entry name" value="YALI0B05434P"/>
    <property type="match status" value="1"/>
</dbReference>
<evidence type="ECO:0008006" key="5">
    <source>
        <dbReference type="Google" id="ProtNLM"/>
    </source>
</evidence>
<evidence type="ECO:0000313" key="4">
    <source>
        <dbReference type="Proteomes" id="UP001310890"/>
    </source>
</evidence>
<evidence type="ECO:0000313" key="3">
    <source>
        <dbReference type="EMBL" id="KAK5108180.1"/>
    </source>
</evidence>
<evidence type="ECO:0000256" key="1">
    <source>
        <dbReference type="ARBA" id="ARBA00004685"/>
    </source>
</evidence>
<dbReference type="InterPro" id="IPR021765">
    <property type="entry name" value="UstYa-like"/>
</dbReference>